<evidence type="ECO:0000256" key="1">
    <source>
        <dbReference type="ARBA" id="ARBA00004123"/>
    </source>
</evidence>
<keyword evidence="4" id="KW-0677">Repeat</keyword>
<keyword evidence="6" id="KW-0862">Zinc</keyword>
<evidence type="ECO:0000256" key="9">
    <source>
        <dbReference type="ARBA" id="ARBA00023163"/>
    </source>
</evidence>
<comment type="subcellular location">
    <subcellularLocation>
        <location evidence="1">Nucleus</location>
    </subcellularLocation>
</comment>
<keyword evidence="9" id="KW-0804">Transcription</keyword>
<dbReference type="Pfam" id="PF00096">
    <property type="entry name" value="zf-C2H2"/>
    <property type="match status" value="2"/>
</dbReference>
<evidence type="ECO:0000313" key="13">
    <source>
        <dbReference type="EMBL" id="CAG8604484.1"/>
    </source>
</evidence>
<evidence type="ECO:0000256" key="6">
    <source>
        <dbReference type="ARBA" id="ARBA00022833"/>
    </source>
</evidence>
<dbReference type="EMBL" id="CAJVPJ010001812">
    <property type="protein sequence ID" value="CAG8604484.1"/>
    <property type="molecule type" value="Genomic_DNA"/>
</dbReference>
<evidence type="ECO:0000256" key="4">
    <source>
        <dbReference type="ARBA" id="ARBA00022737"/>
    </source>
</evidence>
<name>A0A9N9GEF5_9GLOM</name>
<protein>
    <submittedName>
        <fullName evidence="13">1040_t:CDS:1</fullName>
    </submittedName>
</protein>
<dbReference type="Proteomes" id="UP000789572">
    <property type="component" value="Unassembled WGS sequence"/>
</dbReference>
<dbReference type="InterPro" id="IPR013087">
    <property type="entry name" value="Znf_C2H2_type"/>
</dbReference>
<keyword evidence="10" id="KW-0539">Nucleus</keyword>
<evidence type="ECO:0000256" key="8">
    <source>
        <dbReference type="ARBA" id="ARBA00023125"/>
    </source>
</evidence>
<keyword evidence="5 11" id="KW-0863">Zinc-finger</keyword>
<comment type="caution">
    <text evidence="13">The sequence shown here is derived from an EMBL/GenBank/DDBJ whole genome shotgun (WGS) entry which is preliminary data.</text>
</comment>
<dbReference type="Gene3D" id="3.30.160.60">
    <property type="entry name" value="Classic Zinc Finger"/>
    <property type="match status" value="2"/>
</dbReference>
<evidence type="ECO:0000256" key="5">
    <source>
        <dbReference type="ARBA" id="ARBA00022771"/>
    </source>
</evidence>
<evidence type="ECO:0000259" key="12">
    <source>
        <dbReference type="PROSITE" id="PS50157"/>
    </source>
</evidence>
<organism evidence="13 14">
    <name type="scientific">Paraglomus occultum</name>
    <dbReference type="NCBI Taxonomy" id="144539"/>
    <lineage>
        <taxon>Eukaryota</taxon>
        <taxon>Fungi</taxon>
        <taxon>Fungi incertae sedis</taxon>
        <taxon>Mucoromycota</taxon>
        <taxon>Glomeromycotina</taxon>
        <taxon>Glomeromycetes</taxon>
        <taxon>Paraglomerales</taxon>
        <taxon>Paraglomeraceae</taxon>
        <taxon>Paraglomus</taxon>
    </lineage>
</organism>
<reference evidence="13" key="1">
    <citation type="submission" date="2021-06" db="EMBL/GenBank/DDBJ databases">
        <authorList>
            <person name="Kallberg Y."/>
            <person name="Tangrot J."/>
            <person name="Rosling A."/>
        </authorList>
    </citation>
    <scope>NUCLEOTIDE SEQUENCE</scope>
    <source>
        <strain evidence="13">IA702</strain>
    </source>
</reference>
<evidence type="ECO:0000256" key="3">
    <source>
        <dbReference type="ARBA" id="ARBA00022723"/>
    </source>
</evidence>
<comment type="similarity">
    <text evidence="2">Belongs to the krueppel C2H2-type zinc-finger protein family.</text>
</comment>
<dbReference type="OrthoDB" id="8922241at2759"/>
<feature type="domain" description="C2H2-type" evidence="12">
    <location>
        <begin position="409"/>
        <end position="427"/>
    </location>
</feature>
<dbReference type="PANTHER" id="PTHR24393:SF34">
    <property type="entry name" value="PR_SET DOMAIN 13"/>
    <property type="match status" value="1"/>
</dbReference>
<gene>
    <name evidence="13" type="ORF">POCULU_LOCUS7639</name>
</gene>
<dbReference type="FunFam" id="3.30.160.60:FF:001156">
    <property type="entry name" value="Zinc finger protein 407"/>
    <property type="match status" value="1"/>
</dbReference>
<feature type="domain" description="C2H2-type" evidence="12">
    <location>
        <begin position="381"/>
        <end position="408"/>
    </location>
</feature>
<dbReference type="GO" id="GO:0008270">
    <property type="term" value="F:zinc ion binding"/>
    <property type="evidence" value="ECO:0007669"/>
    <property type="project" value="UniProtKB-KW"/>
</dbReference>
<evidence type="ECO:0000256" key="11">
    <source>
        <dbReference type="PROSITE-ProRule" id="PRU00042"/>
    </source>
</evidence>
<dbReference type="FunFam" id="3.30.160.60:FF:000100">
    <property type="entry name" value="Zinc finger 45-like"/>
    <property type="match status" value="1"/>
</dbReference>
<dbReference type="GO" id="GO:0001228">
    <property type="term" value="F:DNA-binding transcription activator activity, RNA polymerase II-specific"/>
    <property type="evidence" value="ECO:0007669"/>
    <property type="project" value="TreeGrafter"/>
</dbReference>
<sequence>MIDVVPSISFDQRLDCLRNQVPIQNHLSQTPSSTVTFSTQLDHYSSYSNYDCYYDDLPRQPQSSSVNYIDFQSTLLPPLLSPTTTDSSSSSPLLPTLQQEHVQPKTEIVGNATITKDTRQNYFQMTHQPQPQPDLTRSSSIVPLTTSSFIEPAGTCFGITPSPNASPVSPQSSYFPTTVLTSAPNNAVLSNTQTSPISIESSRYVTTTAPAYHQQSGLFQQRPVSQNRLMNLADIPVPSASSQQMLTINDLAPAANFNPSFLNQRPSYSTSKPDTFSMPSVHGYIQQPDSDSMFLRQIPTFRMQSAAISSTISSAFDATNTVMHPHLNSTWNKTALTISRATPTPVNSTASFATMTSRPMFSYSGPPKSYHSRLPLYDRPFKCDQCPQSFNRNHDLKRHKRIHLAVKPYPCTHCEKQFSRKDALKRHILVKGCNNAAAAKNLPHADGLADENKTRSAQ</sequence>
<dbReference type="InterPro" id="IPR036236">
    <property type="entry name" value="Znf_C2H2_sf"/>
</dbReference>
<dbReference type="PROSITE" id="PS00028">
    <property type="entry name" value="ZINC_FINGER_C2H2_1"/>
    <property type="match status" value="1"/>
</dbReference>
<evidence type="ECO:0000256" key="10">
    <source>
        <dbReference type="ARBA" id="ARBA00023242"/>
    </source>
</evidence>
<proteinExistence type="inferred from homology"/>
<dbReference type="GO" id="GO:0005634">
    <property type="term" value="C:nucleus"/>
    <property type="evidence" value="ECO:0007669"/>
    <property type="project" value="UniProtKB-SubCell"/>
</dbReference>
<dbReference type="AlphaFoldDB" id="A0A9N9GEF5"/>
<evidence type="ECO:0000256" key="7">
    <source>
        <dbReference type="ARBA" id="ARBA00023015"/>
    </source>
</evidence>
<dbReference type="PROSITE" id="PS50157">
    <property type="entry name" value="ZINC_FINGER_C2H2_2"/>
    <property type="match status" value="2"/>
</dbReference>
<dbReference type="SUPFAM" id="SSF57667">
    <property type="entry name" value="beta-beta-alpha zinc fingers"/>
    <property type="match status" value="1"/>
</dbReference>
<dbReference type="GO" id="GO:0000978">
    <property type="term" value="F:RNA polymerase II cis-regulatory region sequence-specific DNA binding"/>
    <property type="evidence" value="ECO:0007669"/>
    <property type="project" value="TreeGrafter"/>
</dbReference>
<keyword evidence="3" id="KW-0479">Metal-binding</keyword>
<evidence type="ECO:0000313" key="14">
    <source>
        <dbReference type="Proteomes" id="UP000789572"/>
    </source>
</evidence>
<evidence type="ECO:0000256" key="2">
    <source>
        <dbReference type="ARBA" id="ARBA00006991"/>
    </source>
</evidence>
<keyword evidence="14" id="KW-1185">Reference proteome</keyword>
<dbReference type="SMART" id="SM00355">
    <property type="entry name" value="ZnF_C2H2"/>
    <property type="match status" value="2"/>
</dbReference>
<keyword evidence="7" id="KW-0805">Transcription regulation</keyword>
<accession>A0A9N9GEF5</accession>
<keyword evidence="8" id="KW-0238">DNA-binding</keyword>
<dbReference type="PANTHER" id="PTHR24393">
    <property type="entry name" value="ZINC FINGER PROTEIN"/>
    <property type="match status" value="1"/>
</dbReference>